<dbReference type="PANTHER" id="PTHR30353:SF0">
    <property type="entry name" value="TRANSMEMBRANE PROTEIN"/>
    <property type="match status" value="1"/>
</dbReference>
<evidence type="ECO:0000256" key="6">
    <source>
        <dbReference type="ARBA" id="ARBA00023136"/>
    </source>
</evidence>
<evidence type="ECO:0000256" key="5">
    <source>
        <dbReference type="ARBA" id="ARBA00022989"/>
    </source>
</evidence>
<dbReference type="Proteomes" id="UP000004816">
    <property type="component" value="Unassembled WGS sequence"/>
</dbReference>
<keyword evidence="6 7" id="KW-0472">Membrane</keyword>
<keyword evidence="3 7" id="KW-1003">Cell membrane</keyword>
<comment type="subcellular location">
    <subcellularLocation>
        <location evidence="1 7">Cell membrane</location>
        <topology evidence="1 7">Multi-pass membrane protein</topology>
    </subcellularLocation>
</comment>
<feature type="transmembrane region" description="Helical" evidence="7">
    <location>
        <begin position="83"/>
        <end position="105"/>
    </location>
</feature>
<feature type="transmembrane region" description="Helical" evidence="7">
    <location>
        <begin position="169"/>
        <end position="191"/>
    </location>
</feature>
<keyword evidence="10" id="KW-1185">Reference proteome</keyword>
<name>E5XPI1_SEGRC</name>
<dbReference type="RefSeq" id="WP_007468994.1">
    <property type="nucleotide sequence ID" value="NZ_KI391954.1"/>
</dbReference>
<dbReference type="STRING" id="679197.HMPREF9336_01403"/>
<reference evidence="9 10" key="1">
    <citation type="journal article" date="2011" name="Stand. Genomic Sci.">
        <title>High quality draft genome sequence of Segniliparus rugosus CDC 945(T)= (ATCC BAA-974(T)).</title>
        <authorList>
            <person name="Earl A.M."/>
            <person name="Desjardins C.A."/>
            <person name="Fitzgerald M.G."/>
            <person name="Arachchi H.M."/>
            <person name="Zeng Q."/>
            <person name="Mehta T."/>
            <person name="Griggs A."/>
            <person name="Birren B.W."/>
            <person name="Toney N.C."/>
            <person name="Carr J."/>
            <person name="Posey J."/>
            <person name="Butler W.R."/>
        </authorList>
    </citation>
    <scope>NUCLEOTIDE SEQUENCE [LARGE SCALE GENOMIC DNA]</scope>
    <source>
        <strain evidence="10">ATCC BAA-974 / DSM 45345 / CCUG 50838 / CIP 108380 / JCM 13579 / CDC 945</strain>
    </source>
</reference>
<evidence type="ECO:0000313" key="9">
    <source>
        <dbReference type="EMBL" id="EFV13744.1"/>
    </source>
</evidence>
<comment type="similarity">
    <text evidence="2 7">Belongs to the DedA family.</text>
</comment>
<gene>
    <name evidence="9" type="ORF">HMPREF9336_01403</name>
</gene>
<dbReference type="Pfam" id="PF09335">
    <property type="entry name" value="VTT_dom"/>
    <property type="match status" value="1"/>
</dbReference>
<accession>E5XPI1</accession>
<protein>
    <recommendedName>
        <fullName evidence="8">VTT domain-containing protein</fullName>
    </recommendedName>
</protein>
<organism evidence="9 10">
    <name type="scientific">Segniliparus rugosus (strain ATCC BAA-974 / DSM 45345 / CCUG 50838 / CIP 108380 / JCM 13579 / CDC 945)</name>
    <dbReference type="NCBI Taxonomy" id="679197"/>
    <lineage>
        <taxon>Bacteria</taxon>
        <taxon>Bacillati</taxon>
        <taxon>Actinomycetota</taxon>
        <taxon>Actinomycetes</taxon>
        <taxon>Mycobacteriales</taxon>
        <taxon>Segniliparaceae</taxon>
        <taxon>Segniliparus</taxon>
    </lineage>
</organism>
<evidence type="ECO:0000256" key="4">
    <source>
        <dbReference type="ARBA" id="ARBA00022692"/>
    </source>
</evidence>
<comment type="caution">
    <text evidence="9">The sequence shown here is derived from an EMBL/GenBank/DDBJ whole genome shotgun (WGS) entry which is preliminary data.</text>
</comment>
<dbReference type="InterPro" id="IPR032818">
    <property type="entry name" value="DedA-like"/>
</dbReference>
<feature type="transmembrane region" description="Helical" evidence="7">
    <location>
        <begin position="203"/>
        <end position="221"/>
    </location>
</feature>
<proteinExistence type="inferred from homology"/>
<evidence type="ECO:0000256" key="3">
    <source>
        <dbReference type="ARBA" id="ARBA00022475"/>
    </source>
</evidence>
<dbReference type="PANTHER" id="PTHR30353">
    <property type="entry name" value="INNER MEMBRANE PROTEIN DEDA-RELATED"/>
    <property type="match status" value="1"/>
</dbReference>
<dbReference type="InterPro" id="IPR032816">
    <property type="entry name" value="VTT_dom"/>
</dbReference>
<dbReference type="HOGENOM" id="CLU_044208_6_0_11"/>
<feature type="transmembrane region" description="Helical" evidence="7">
    <location>
        <begin position="39"/>
        <end position="59"/>
    </location>
</feature>
<evidence type="ECO:0000256" key="1">
    <source>
        <dbReference type="ARBA" id="ARBA00004651"/>
    </source>
</evidence>
<evidence type="ECO:0000256" key="2">
    <source>
        <dbReference type="ARBA" id="ARBA00010792"/>
    </source>
</evidence>
<evidence type="ECO:0000259" key="8">
    <source>
        <dbReference type="Pfam" id="PF09335"/>
    </source>
</evidence>
<evidence type="ECO:0000256" key="7">
    <source>
        <dbReference type="RuleBase" id="RU367016"/>
    </source>
</evidence>
<dbReference type="AlphaFoldDB" id="E5XPI1"/>
<keyword evidence="4 7" id="KW-0812">Transmembrane</keyword>
<feature type="domain" description="VTT" evidence="8">
    <location>
        <begin position="59"/>
        <end position="189"/>
    </location>
</feature>
<dbReference type="GO" id="GO:0005886">
    <property type="term" value="C:plasma membrane"/>
    <property type="evidence" value="ECO:0007669"/>
    <property type="project" value="UniProtKB-SubCell"/>
</dbReference>
<keyword evidence="5 7" id="KW-1133">Transmembrane helix</keyword>
<sequence length="251" mass="27085">MIAQTLAEAALALPQTANLALPKYFDPQWLLTESQFAKAVLPLIAVIVLIETGLFFPFLPGDSLLFTAGLLATTQAEHGRFPALWQVMLVATVAAITGDNLSYWIGRRTGPALFKNPDSLLLKPKYLETTSAFFAKHGKKTLLIGHFAPAVRTFIPPSAGASGMPYRRFLPFDVVGVVLWTVGLTWLGSLLGQFEFIKNHVDLIVILVIVVTIAPVAVGALRARLSGSVEAEPAETPEEALHAIEEATAKD</sequence>
<dbReference type="eggNOG" id="COG0586">
    <property type="taxonomic scope" value="Bacteria"/>
</dbReference>
<evidence type="ECO:0000313" key="10">
    <source>
        <dbReference type="Proteomes" id="UP000004816"/>
    </source>
</evidence>
<dbReference type="EMBL" id="ACZI02000003">
    <property type="protein sequence ID" value="EFV13744.1"/>
    <property type="molecule type" value="Genomic_DNA"/>
</dbReference>
<dbReference type="OrthoDB" id="9813426at2"/>